<dbReference type="PANTHER" id="PTHR33279:SF18">
    <property type="entry name" value="SULFUR CARRIER PROTEIN MJ0990-RELATED"/>
    <property type="match status" value="1"/>
</dbReference>
<keyword evidence="2" id="KW-0808">Transferase</keyword>
<organism evidence="2">
    <name type="scientific">Caldiarchaeum subterraneum</name>
    <dbReference type="NCBI Taxonomy" id="311458"/>
    <lineage>
        <taxon>Archaea</taxon>
        <taxon>Nitrososphaerota</taxon>
        <taxon>Candidatus Caldarchaeales</taxon>
        <taxon>Candidatus Caldarchaeaceae</taxon>
        <taxon>Candidatus Caldarchaeum</taxon>
    </lineage>
</organism>
<dbReference type="SUPFAM" id="SSF64307">
    <property type="entry name" value="SirA-like"/>
    <property type="match status" value="1"/>
</dbReference>
<accession>A0A7C5L8C1</accession>
<dbReference type="InterPro" id="IPR001455">
    <property type="entry name" value="TusA-like"/>
</dbReference>
<reference evidence="2" key="1">
    <citation type="journal article" date="2020" name="mSystems">
        <title>Genome- and Community-Level Interaction Insights into Carbon Utilization and Element Cycling Functions of Hydrothermarchaeota in Hydrothermal Sediment.</title>
        <authorList>
            <person name="Zhou Z."/>
            <person name="Liu Y."/>
            <person name="Xu W."/>
            <person name="Pan J."/>
            <person name="Luo Z.H."/>
            <person name="Li M."/>
        </authorList>
    </citation>
    <scope>NUCLEOTIDE SEQUENCE [LARGE SCALE GENOMIC DNA]</scope>
    <source>
        <strain evidence="2">SpSt-1056</strain>
    </source>
</reference>
<dbReference type="EMBL" id="DRWN01000068">
    <property type="protein sequence ID" value="HHK69097.1"/>
    <property type="molecule type" value="Genomic_DNA"/>
</dbReference>
<name>A0A7C5L8C1_CALS0</name>
<comment type="caution">
    <text evidence="2">The sequence shown here is derived from an EMBL/GenBank/DDBJ whole genome shotgun (WGS) entry which is preliminary data.</text>
</comment>
<dbReference type="GO" id="GO:0016740">
    <property type="term" value="F:transferase activity"/>
    <property type="evidence" value="ECO:0007669"/>
    <property type="project" value="UniProtKB-KW"/>
</dbReference>
<dbReference type="Gene3D" id="3.30.110.40">
    <property type="entry name" value="TusA-like domain"/>
    <property type="match status" value="1"/>
</dbReference>
<feature type="domain" description="UPF0033" evidence="1">
    <location>
        <begin position="16"/>
        <end position="85"/>
    </location>
</feature>
<evidence type="ECO:0000259" key="1">
    <source>
        <dbReference type="Pfam" id="PF01206"/>
    </source>
</evidence>
<evidence type="ECO:0000313" key="2">
    <source>
        <dbReference type="EMBL" id="HHK69097.1"/>
    </source>
</evidence>
<dbReference type="Pfam" id="PF01206">
    <property type="entry name" value="TusA"/>
    <property type="match status" value="1"/>
</dbReference>
<dbReference type="CDD" id="cd00291">
    <property type="entry name" value="SirA_YedF_YeeD"/>
    <property type="match status" value="1"/>
</dbReference>
<protein>
    <submittedName>
        <fullName evidence="2">Sulfurtransferase TusA family protein</fullName>
    </submittedName>
</protein>
<dbReference type="AlphaFoldDB" id="A0A7C5L8C1"/>
<dbReference type="InterPro" id="IPR036868">
    <property type="entry name" value="TusA-like_sf"/>
</dbReference>
<gene>
    <name evidence="2" type="ORF">ENM11_08145</name>
</gene>
<proteinExistence type="predicted"/>
<dbReference type="PANTHER" id="PTHR33279">
    <property type="entry name" value="SULFUR CARRIER PROTEIN YEDF-RELATED"/>
    <property type="match status" value="1"/>
</dbReference>
<sequence length="88" mass="9970">MTPGLRLEKTSQKRYVLDVRGYTCPYPQILLAKALKQVERDAVLEVLTDNPPSLDTLPRSIRNSRQEYLGTENVAPGLWKITAKKVTD</sequence>